<organism evidence="1 2">
    <name type="scientific">Acaulospora colombiana</name>
    <dbReference type="NCBI Taxonomy" id="27376"/>
    <lineage>
        <taxon>Eukaryota</taxon>
        <taxon>Fungi</taxon>
        <taxon>Fungi incertae sedis</taxon>
        <taxon>Mucoromycota</taxon>
        <taxon>Glomeromycotina</taxon>
        <taxon>Glomeromycetes</taxon>
        <taxon>Diversisporales</taxon>
        <taxon>Acaulosporaceae</taxon>
        <taxon>Acaulospora</taxon>
    </lineage>
</organism>
<evidence type="ECO:0000313" key="1">
    <source>
        <dbReference type="EMBL" id="CAG8543552.1"/>
    </source>
</evidence>
<keyword evidence="2" id="KW-1185">Reference proteome</keyword>
<proteinExistence type="predicted"/>
<feature type="non-terminal residue" evidence="1">
    <location>
        <position position="1"/>
    </location>
</feature>
<reference evidence="1" key="1">
    <citation type="submission" date="2021-06" db="EMBL/GenBank/DDBJ databases">
        <authorList>
            <person name="Kallberg Y."/>
            <person name="Tangrot J."/>
            <person name="Rosling A."/>
        </authorList>
    </citation>
    <scope>NUCLEOTIDE SEQUENCE</scope>
    <source>
        <strain evidence="1">CL356</strain>
    </source>
</reference>
<sequence length="221" mass="25425">TNDQLGISSIGKVYGFVNMYEDLNSENVMHVERGLGDLEDKAAKVHANIINESQEKDQVALSRKDLEDLRKRFGIERSVFEDVPHPPATVERVRKTNNPPHIEPGEMDRIKLFEYHLNVSGFQRDPDDKFTFPFVKITSATVHLVNSLILNQAKSDTVLTFYSLSYLYKTIVKYPKQDIGVVDQDFTGLKKKLFMELNRTHEEDLNLRTNISASTCDWKVY</sequence>
<protein>
    <submittedName>
        <fullName evidence="1">10717_t:CDS:1</fullName>
    </submittedName>
</protein>
<dbReference type="Proteomes" id="UP000789525">
    <property type="component" value="Unassembled WGS sequence"/>
</dbReference>
<evidence type="ECO:0000313" key="2">
    <source>
        <dbReference type="Proteomes" id="UP000789525"/>
    </source>
</evidence>
<name>A0ACA9LSL9_9GLOM</name>
<accession>A0ACA9LSL9</accession>
<gene>
    <name evidence="1" type="ORF">ACOLOM_LOCUS4562</name>
</gene>
<comment type="caution">
    <text evidence="1">The sequence shown here is derived from an EMBL/GenBank/DDBJ whole genome shotgun (WGS) entry which is preliminary data.</text>
</comment>
<dbReference type="EMBL" id="CAJVPT010007658">
    <property type="protein sequence ID" value="CAG8543552.1"/>
    <property type="molecule type" value="Genomic_DNA"/>
</dbReference>